<sequence>MDQCHHPRVIRDSPVTKNADYEFWMGISISCRAFKVSVCSSQLQKCLDLWIQPGGCSHRIQRTLLHKTQTDNLETAEQEPDFGMTYNPIPLGLMICQAQGAYLSADLHRLLSGI</sequence>
<accession>A0AC59ZRD4</accession>
<dbReference type="Proteomes" id="UP001162501">
    <property type="component" value="Chromosome 31"/>
</dbReference>
<dbReference type="EMBL" id="OX596115">
    <property type="protein sequence ID" value="CAN0474891.1"/>
    <property type="molecule type" value="Genomic_DNA"/>
</dbReference>
<evidence type="ECO:0000313" key="1">
    <source>
        <dbReference type="EMBL" id="CAN0474891.1"/>
    </source>
</evidence>
<organism evidence="1 2">
    <name type="scientific">Rangifer tarandus platyrhynchus</name>
    <name type="common">Svalbard reindeer</name>
    <dbReference type="NCBI Taxonomy" id="3082113"/>
    <lineage>
        <taxon>Eukaryota</taxon>
        <taxon>Metazoa</taxon>
        <taxon>Chordata</taxon>
        <taxon>Craniata</taxon>
        <taxon>Vertebrata</taxon>
        <taxon>Euteleostomi</taxon>
        <taxon>Mammalia</taxon>
        <taxon>Eutheria</taxon>
        <taxon>Laurasiatheria</taxon>
        <taxon>Artiodactyla</taxon>
        <taxon>Ruminantia</taxon>
        <taxon>Pecora</taxon>
        <taxon>Cervidae</taxon>
        <taxon>Odocoileinae</taxon>
        <taxon>Rangifer</taxon>
    </lineage>
</organism>
<proteinExistence type="predicted"/>
<gene>
    <name evidence="1" type="ORF">MRATA1EN22A_LOCUS20748</name>
</gene>
<reference evidence="1" key="1">
    <citation type="submission" date="2023-05" db="EMBL/GenBank/DDBJ databases">
        <authorList>
            <consortium name="ELIXIR-Norway"/>
        </authorList>
    </citation>
    <scope>NUCLEOTIDE SEQUENCE</scope>
</reference>
<reference evidence="1" key="2">
    <citation type="submission" date="2025-03" db="EMBL/GenBank/DDBJ databases">
        <authorList>
            <consortium name="ELIXIR-Norway"/>
            <consortium name="Elixir Norway"/>
        </authorList>
    </citation>
    <scope>NUCLEOTIDE SEQUENCE</scope>
</reference>
<protein>
    <submittedName>
        <fullName evidence="1">Uncharacterized protein</fullName>
    </submittedName>
</protein>
<name>A0AC59ZRD4_RANTA</name>
<evidence type="ECO:0000313" key="2">
    <source>
        <dbReference type="Proteomes" id="UP001162501"/>
    </source>
</evidence>